<dbReference type="Proteomes" id="UP000235145">
    <property type="component" value="Unassembled WGS sequence"/>
</dbReference>
<proteinExistence type="predicted"/>
<evidence type="ECO:0008006" key="3">
    <source>
        <dbReference type="Google" id="ProtNLM"/>
    </source>
</evidence>
<protein>
    <recommendedName>
        <fullName evidence="3">RNA-directed DNA polymerase, eukaryota</fullName>
    </recommendedName>
</protein>
<dbReference type="EMBL" id="NBSK02000002">
    <property type="protein sequence ID" value="KAJ0223374.1"/>
    <property type="molecule type" value="Genomic_DNA"/>
</dbReference>
<name>A0A9R1XS31_LACSA</name>
<evidence type="ECO:0000313" key="2">
    <source>
        <dbReference type="Proteomes" id="UP000235145"/>
    </source>
</evidence>
<evidence type="ECO:0000313" key="1">
    <source>
        <dbReference type="EMBL" id="KAJ0223374.1"/>
    </source>
</evidence>
<dbReference type="PANTHER" id="PTHR33116:SF79">
    <property type="entry name" value="REVERSE TRANSCRIPTASE DOMAIN, ZINC FINGER, CCHC-TYPE-RELATED"/>
    <property type="match status" value="1"/>
</dbReference>
<organism evidence="1 2">
    <name type="scientific">Lactuca sativa</name>
    <name type="common">Garden lettuce</name>
    <dbReference type="NCBI Taxonomy" id="4236"/>
    <lineage>
        <taxon>Eukaryota</taxon>
        <taxon>Viridiplantae</taxon>
        <taxon>Streptophyta</taxon>
        <taxon>Embryophyta</taxon>
        <taxon>Tracheophyta</taxon>
        <taxon>Spermatophyta</taxon>
        <taxon>Magnoliopsida</taxon>
        <taxon>eudicotyledons</taxon>
        <taxon>Gunneridae</taxon>
        <taxon>Pentapetalae</taxon>
        <taxon>asterids</taxon>
        <taxon>campanulids</taxon>
        <taxon>Asterales</taxon>
        <taxon>Asteraceae</taxon>
        <taxon>Cichorioideae</taxon>
        <taxon>Cichorieae</taxon>
        <taxon>Lactucinae</taxon>
        <taxon>Lactuca</taxon>
    </lineage>
</organism>
<comment type="caution">
    <text evidence="1">The sequence shown here is derived from an EMBL/GenBank/DDBJ whole genome shotgun (WGS) entry which is preliminary data.</text>
</comment>
<gene>
    <name evidence="1" type="ORF">LSAT_V11C200076870</name>
</gene>
<dbReference type="PANTHER" id="PTHR33116">
    <property type="entry name" value="REVERSE TRANSCRIPTASE ZINC-BINDING DOMAIN-CONTAINING PROTEIN-RELATED-RELATED"/>
    <property type="match status" value="1"/>
</dbReference>
<accession>A0A9R1XS31</accession>
<keyword evidence="2" id="KW-1185">Reference proteome</keyword>
<dbReference type="AlphaFoldDB" id="A0A9R1XS31"/>
<reference evidence="1 2" key="1">
    <citation type="journal article" date="2017" name="Nat. Commun.">
        <title>Genome assembly with in vitro proximity ligation data and whole-genome triplication in lettuce.</title>
        <authorList>
            <person name="Reyes-Chin-Wo S."/>
            <person name="Wang Z."/>
            <person name="Yang X."/>
            <person name="Kozik A."/>
            <person name="Arikit S."/>
            <person name="Song C."/>
            <person name="Xia L."/>
            <person name="Froenicke L."/>
            <person name="Lavelle D.O."/>
            <person name="Truco M.J."/>
            <person name="Xia R."/>
            <person name="Zhu S."/>
            <person name="Xu C."/>
            <person name="Xu H."/>
            <person name="Xu X."/>
            <person name="Cox K."/>
            <person name="Korf I."/>
            <person name="Meyers B.C."/>
            <person name="Michelmore R.W."/>
        </authorList>
    </citation>
    <scope>NUCLEOTIDE SEQUENCE [LARGE SCALE GENOMIC DNA]</scope>
    <source>
        <strain evidence="2">cv. Salinas</strain>
        <tissue evidence="1">Seedlings</tissue>
    </source>
</reference>
<sequence>MFHCSYLISYLKLILYKSQIMVIGVNQSVLDQMIASIGRVASKFLFTYLENTSLVEAWSDVICKVTCKLSNWKVKSLSVGGRLTLLKSVFGALPTYFISLLRLRKVFLKTLNP</sequence>